<dbReference type="InterPro" id="IPR002716">
    <property type="entry name" value="PIN_dom"/>
</dbReference>
<comment type="subcellular location">
    <subcellularLocation>
        <location evidence="1">Nucleus</location>
        <location evidence="1">Nucleolus</location>
    </subcellularLocation>
</comment>
<evidence type="ECO:0000256" key="5">
    <source>
        <dbReference type="ARBA" id="ARBA00024026"/>
    </source>
</evidence>
<dbReference type="FunFam" id="3.40.50.1010:FF:000039">
    <property type="entry name" value="rRNA-processing protein FCF1 family protein"/>
    <property type="match status" value="1"/>
</dbReference>
<dbReference type="InterPro" id="IPR029060">
    <property type="entry name" value="PIN-like_dom_sf"/>
</dbReference>
<reference evidence="7 8" key="1">
    <citation type="submission" date="2015-01" db="EMBL/GenBank/DDBJ databases">
        <title>Evolution of Trichinella species and genotypes.</title>
        <authorList>
            <person name="Korhonen P.K."/>
            <person name="Edoardo P."/>
            <person name="Giuseppe L.R."/>
            <person name="Gasser R.B."/>
        </authorList>
    </citation>
    <scope>NUCLEOTIDE SEQUENCE [LARGE SCALE GENOMIC DNA]</scope>
    <source>
        <strain evidence="7">ISS120</strain>
    </source>
</reference>
<dbReference type="PANTHER" id="PTHR12416">
    <property type="entry name" value="RRNA-PROCESSING PROTEIN UTP23 HOMOLOG"/>
    <property type="match status" value="1"/>
</dbReference>
<dbReference type="STRING" id="45882.A0A0V1DH89"/>
<evidence type="ECO:0000259" key="6">
    <source>
        <dbReference type="SMART" id="SM00670"/>
    </source>
</evidence>
<evidence type="ECO:0000256" key="1">
    <source>
        <dbReference type="ARBA" id="ARBA00004604"/>
    </source>
</evidence>
<gene>
    <name evidence="7" type="primary">FCF1</name>
    <name evidence="7" type="ORF">T03_17964</name>
</gene>
<dbReference type="AlphaFoldDB" id="A0A0V1DH89"/>
<proteinExistence type="inferred from homology"/>
<keyword evidence="2" id="KW-0690">Ribosome biogenesis</keyword>
<keyword evidence="4" id="KW-0539">Nucleus</keyword>
<dbReference type="Proteomes" id="UP000054653">
    <property type="component" value="Unassembled WGS sequence"/>
</dbReference>
<dbReference type="OMA" id="YNIEWIS"/>
<protein>
    <submittedName>
        <fullName evidence="7">rRNA-processing protein FCF1-like protein</fullName>
    </submittedName>
</protein>
<comment type="similarity">
    <text evidence="5">Belongs to the UTP23/FCF1 family. FCF1 subfamily.</text>
</comment>
<evidence type="ECO:0000256" key="4">
    <source>
        <dbReference type="ARBA" id="ARBA00023242"/>
    </source>
</evidence>
<dbReference type="SUPFAM" id="SSF88723">
    <property type="entry name" value="PIN domain-like"/>
    <property type="match status" value="1"/>
</dbReference>
<dbReference type="OrthoDB" id="76105at2759"/>
<comment type="caution">
    <text evidence="7">The sequence shown here is derived from an EMBL/GenBank/DDBJ whole genome shotgun (WGS) entry which is preliminary data.</text>
</comment>
<accession>A0A0V1DH89</accession>
<keyword evidence="8" id="KW-1185">Reference proteome</keyword>
<evidence type="ECO:0000313" key="8">
    <source>
        <dbReference type="Proteomes" id="UP000054653"/>
    </source>
</evidence>
<evidence type="ECO:0000256" key="3">
    <source>
        <dbReference type="ARBA" id="ARBA00022552"/>
    </source>
</evidence>
<evidence type="ECO:0000313" key="7">
    <source>
        <dbReference type="EMBL" id="KRY60355.1"/>
    </source>
</evidence>
<dbReference type="SMART" id="SM00670">
    <property type="entry name" value="PINc"/>
    <property type="match status" value="1"/>
</dbReference>
<dbReference type="InterPro" id="IPR006984">
    <property type="entry name" value="Fcf1/UTP23"/>
</dbReference>
<keyword evidence="3" id="KW-0698">rRNA processing</keyword>
<dbReference type="CDD" id="cd09864">
    <property type="entry name" value="PIN_Fcf1-like"/>
    <property type="match status" value="1"/>
</dbReference>
<feature type="domain" description="PIN" evidence="6">
    <location>
        <begin position="136"/>
        <end position="248"/>
    </location>
</feature>
<dbReference type="EMBL" id="JYDI01000006">
    <property type="protein sequence ID" value="KRY60355.1"/>
    <property type="molecule type" value="Genomic_DNA"/>
</dbReference>
<dbReference type="InterPro" id="IPR037503">
    <property type="entry name" value="Fcf1_PIN"/>
</dbReference>
<dbReference type="GO" id="GO:0032040">
    <property type="term" value="C:small-subunit processome"/>
    <property type="evidence" value="ECO:0007669"/>
    <property type="project" value="InterPro"/>
</dbReference>
<dbReference type="GO" id="GO:0006364">
    <property type="term" value="P:rRNA processing"/>
    <property type="evidence" value="ECO:0007669"/>
    <property type="project" value="UniProtKB-KW"/>
</dbReference>
<organism evidence="7 8">
    <name type="scientific">Trichinella britovi</name>
    <name type="common">Parasitic roundworm</name>
    <dbReference type="NCBI Taxonomy" id="45882"/>
    <lineage>
        <taxon>Eukaryota</taxon>
        <taxon>Metazoa</taxon>
        <taxon>Ecdysozoa</taxon>
        <taxon>Nematoda</taxon>
        <taxon>Enoplea</taxon>
        <taxon>Dorylaimia</taxon>
        <taxon>Trichinellida</taxon>
        <taxon>Trichinellidae</taxon>
        <taxon>Trichinella</taxon>
    </lineage>
</organism>
<sequence length="274" mass="31262">MYGACRPQVHDLGERKFGDPLSRDNHRTPVWRLLFSSMLPASIPAVLLSRNAQSEANILSKEIKFITSHPKVKRFVKTTANKPKLLKTTDNRINPSIRELKKKKAASKNDNPEVRELPRKSAALFLQYNEHLGPPYHVILDTNFINFSIKNKLDIVKSMTDCLYAKCKIDFTLLGNAFQSVPYITDCVLGELEKMGTKFKLALRVIKDPRFERLVCLHKGTYADDCIVQRVTEAKCYIVATCDKDLKRRIRKIPGVPIMYSIERLPDAYGAPKN</sequence>
<evidence type="ECO:0000256" key="2">
    <source>
        <dbReference type="ARBA" id="ARBA00022517"/>
    </source>
</evidence>
<dbReference type="Pfam" id="PF04900">
    <property type="entry name" value="Fcf1"/>
    <property type="match status" value="1"/>
</dbReference>
<name>A0A0V1DH89_TRIBR</name>
<dbReference type="Gene3D" id="3.40.50.1010">
    <property type="entry name" value="5'-nuclease"/>
    <property type="match status" value="1"/>
</dbReference>